<feature type="region of interest" description="Disordered" evidence="1">
    <location>
        <begin position="1"/>
        <end position="30"/>
    </location>
</feature>
<proteinExistence type="predicted"/>
<organism evidence="2 3">
    <name type="scientific">Streptomyces similanensis</name>
    <dbReference type="NCBI Taxonomy" id="1274988"/>
    <lineage>
        <taxon>Bacteria</taxon>
        <taxon>Bacillati</taxon>
        <taxon>Actinomycetota</taxon>
        <taxon>Actinomycetes</taxon>
        <taxon>Kitasatosporales</taxon>
        <taxon>Streptomycetaceae</taxon>
        <taxon>Streptomyces</taxon>
    </lineage>
</organism>
<dbReference type="Proteomes" id="UP001500124">
    <property type="component" value="Unassembled WGS sequence"/>
</dbReference>
<reference evidence="3" key="1">
    <citation type="journal article" date="2019" name="Int. J. Syst. Evol. Microbiol.">
        <title>The Global Catalogue of Microorganisms (GCM) 10K type strain sequencing project: providing services to taxonomists for standard genome sequencing and annotation.</title>
        <authorList>
            <consortium name="The Broad Institute Genomics Platform"/>
            <consortium name="The Broad Institute Genome Sequencing Center for Infectious Disease"/>
            <person name="Wu L."/>
            <person name="Ma J."/>
        </authorList>
    </citation>
    <scope>NUCLEOTIDE SEQUENCE [LARGE SCALE GENOMIC DNA]</scope>
    <source>
        <strain evidence="3">JCM 18410</strain>
    </source>
</reference>
<feature type="region of interest" description="Disordered" evidence="1">
    <location>
        <begin position="201"/>
        <end position="229"/>
    </location>
</feature>
<name>A0ABP9K962_9ACTN</name>
<feature type="compositionally biased region" description="Basic and acidic residues" evidence="1">
    <location>
        <begin position="1"/>
        <end position="23"/>
    </location>
</feature>
<comment type="caution">
    <text evidence="2">The sequence shown here is derived from an EMBL/GenBank/DDBJ whole genome shotgun (WGS) entry which is preliminary data.</text>
</comment>
<dbReference type="EMBL" id="BAABKC010000027">
    <property type="protein sequence ID" value="GAA5051518.1"/>
    <property type="molecule type" value="Genomic_DNA"/>
</dbReference>
<accession>A0ABP9K962</accession>
<protein>
    <recommendedName>
        <fullName evidence="4">DUF305 domain-containing protein</fullName>
    </recommendedName>
</protein>
<keyword evidence="3" id="KW-1185">Reference proteome</keyword>
<evidence type="ECO:0008006" key="4">
    <source>
        <dbReference type="Google" id="ProtNLM"/>
    </source>
</evidence>
<sequence length="229" mass="23976">MTRGPRREAVRGRPDHSNGRDARAYAPVRGEAGTVSISGRHPVSAEQIRAALAALTAEPTADGDGSPGGPREEERLRLLGGLLARTELLITAATRLTEEGEVEDVLQTLHGWGQELGADPGVAVNVLTNRLQRTALQVSEPRAEELPPGREAAFAAVMTAVYALGAQLHADRDDAAGTRQALSGAEEALIDTLQGMHDLRVAIGDAAGAEDDERDEDEDAGTDGHGSGD</sequence>
<evidence type="ECO:0000313" key="2">
    <source>
        <dbReference type="EMBL" id="GAA5051518.1"/>
    </source>
</evidence>
<evidence type="ECO:0000313" key="3">
    <source>
        <dbReference type="Proteomes" id="UP001500124"/>
    </source>
</evidence>
<evidence type="ECO:0000256" key="1">
    <source>
        <dbReference type="SAM" id="MobiDB-lite"/>
    </source>
</evidence>
<gene>
    <name evidence="2" type="ORF">GCM10023336_20320</name>
</gene>
<feature type="compositionally biased region" description="Acidic residues" evidence="1">
    <location>
        <begin position="208"/>
        <end position="221"/>
    </location>
</feature>